<gene>
    <name evidence="2" type="ORF">CY34DRAFT_432136</name>
</gene>
<evidence type="ECO:0000313" key="2">
    <source>
        <dbReference type="EMBL" id="KIK49053.1"/>
    </source>
</evidence>
<reference evidence="3" key="2">
    <citation type="submission" date="2015-01" db="EMBL/GenBank/DDBJ databases">
        <title>Evolutionary Origins and Diversification of the Mycorrhizal Mutualists.</title>
        <authorList>
            <consortium name="DOE Joint Genome Institute"/>
            <consortium name="Mycorrhizal Genomics Consortium"/>
            <person name="Kohler A."/>
            <person name="Kuo A."/>
            <person name="Nagy L.G."/>
            <person name="Floudas D."/>
            <person name="Copeland A."/>
            <person name="Barry K.W."/>
            <person name="Cichocki N."/>
            <person name="Veneault-Fourrey C."/>
            <person name="LaButti K."/>
            <person name="Lindquist E.A."/>
            <person name="Lipzen A."/>
            <person name="Lundell T."/>
            <person name="Morin E."/>
            <person name="Murat C."/>
            <person name="Riley R."/>
            <person name="Ohm R."/>
            <person name="Sun H."/>
            <person name="Tunlid A."/>
            <person name="Henrissat B."/>
            <person name="Grigoriev I.V."/>
            <person name="Hibbett D.S."/>
            <person name="Martin F."/>
        </authorList>
    </citation>
    <scope>NUCLEOTIDE SEQUENCE [LARGE SCALE GENOMIC DNA]</scope>
    <source>
        <strain evidence="3">UH-Slu-Lm8-n1</strain>
    </source>
</reference>
<organism evidence="2 3">
    <name type="scientific">Suillus luteus UH-Slu-Lm8-n1</name>
    <dbReference type="NCBI Taxonomy" id="930992"/>
    <lineage>
        <taxon>Eukaryota</taxon>
        <taxon>Fungi</taxon>
        <taxon>Dikarya</taxon>
        <taxon>Basidiomycota</taxon>
        <taxon>Agaricomycotina</taxon>
        <taxon>Agaricomycetes</taxon>
        <taxon>Agaricomycetidae</taxon>
        <taxon>Boletales</taxon>
        <taxon>Suillineae</taxon>
        <taxon>Suillaceae</taxon>
        <taxon>Suillus</taxon>
    </lineage>
</organism>
<proteinExistence type="predicted"/>
<keyword evidence="1" id="KW-0812">Transmembrane</keyword>
<protein>
    <submittedName>
        <fullName evidence="2">Uncharacterized protein</fullName>
    </submittedName>
</protein>
<keyword evidence="1" id="KW-1133">Transmembrane helix</keyword>
<reference evidence="2 3" key="1">
    <citation type="submission" date="2014-04" db="EMBL/GenBank/DDBJ databases">
        <authorList>
            <consortium name="DOE Joint Genome Institute"/>
            <person name="Kuo A."/>
            <person name="Ruytinx J."/>
            <person name="Rineau F."/>
            <person name="Colpaert J."/>
            <person name="Kohler A."/>
            <person name="Nagy L.G."/>
            <person name="Floudas D."/>
            <person name="Copeland A."/>
            <person name="Barry K.W."/>
            <person name="Cichocki N."/>
            <person name="Veneault-Fourrey C."/>
            <person name="LaButti K."/>
            <person name="Lindquist E.A."/>
            <person name="Lipzen A."/>
            <person name="Lundell T."/>
            <person name="Morin E."/>
            <person name="Murat C."/>
            <person name="Sun H."/>
            <person name="Tunlid A."/>
            <person name="Henrissat B."/>
            <person name="Grigoriev I.V."/>
            <person name="Hibbett D.S."/>
            <person name="Martin F."/>
            <person name="Nordberg H.P."/>
            <person name="Cantor M.N."/>
            <person name="Hua S.X."/>
        </authorList>
    </citation>
    <scope>NUCLEOTIDE SEQUENCE [LARGE SCALE GENOMIC DNA]</scope>
    <source>
        <strain evidence="2 3">UH-Slu-Lm8-n1</strain>
    </source>
</reference>
<dbReference type="InParanoid" id="A0A0D0C2E0"/>
<dbReference type="HOGENOM" id="CLU_059054_2_0_1"/>
<dbReference type="Proteomes" id="UP000054485">
    <property type="component" value="Unassembled WGS sequence"/>
</dbReference>
<dbReference type="EMBL" id="KN835134">
    <property type="protein sequence ID" value="KIK49053.1"/>
    <property type="molecule type" value="Genomic_DNA"/>
</dbReference>
<accession>A0A0D0C2E0</accession>
<feature type="transmembrane region" description="Helical" evidence="1">
    <location>
        <begin position="33"/>
        <end position="54"/>
    </location>
</feature>
<evidence type="ECO:0000313" key="3">
    <source>
        <dbReference type="Proteomes" id="UP000054485"/>
    </source>
</evidence>
<dbReference type="OrthoDB" id="3197626at2759"/>
<dbReference type="AlphaFoldDB" id="A0A0D0C2E0"/>
<sequence length="191" mass="21186">MNSIIIFTTSAAIGCSTTNFMIRTWLIWKTSYLLRLLLVLLSLGHWALLILSPINGVCMIYFVKRAYISAVVIYGMLYDFALLVLTIIGLLRIPSTSTLWKTLVKQGVMYFILNFVANLILLVLNCLNLNPVMNDIFALPAACICTIASNQVVLSLLRLLPNHESDGPSSVKVAPLTTNFTMPWFPSVAEA</sequence>
<feature type="transmembrane region" description="Helical" evidence="1">
    <location>
        <begin position="66"/>
        <end position="91"/>
    </location>
</feature>
<evidence type="ECO:0000256" key="1">
    <source>
        <dbReference type="SAM" id="Phobius"/>
    </source>
</evidence>
<name>A0A0D0C2E0_9AGAM</name>
<keyword evidence="3" id="KW-1185">Reference proteome</keyword>
<feature type="transmembrane region" description="Helical" evidence="1">
    <location>
        <begin position="136"/>
        <end position="157"/>
    </location>
</feature>
<feature type="transmembrane region" description="Helical" evidence="1">
    <location>
        <begin position="103"/>
        <end position="124"/>
    </location>
</feature>
<keyword evidence="1" id="KW-0472">Membrane</keyword>
<feature type="transmembrane region" description="Helical" evidence="1">
    <location>
        <begin position="6"/>
        <end position="26"/>
    </location>
</feature>